<name>T1HM13_RHOPR</name>
<protein>
    <submittedName>
        <fullName evidence="1">Uncharacterized protein</fullName>
    </submittedName>
</protein>
<reference evidence="1" key="1">
    <citation type="submission" date="2015-05" db="UniProtKB">
        <authorList>
            <consortium name="EnsemblMetazoa"/>
        </authorList>
    </citation>
    <scope>IDENTIFICATION</scope>
</reference>
<proteinExistence type="predicted"/>
<evidence type="ECO:0000313" key="1">
    <source>
        <dbReference type="EnsemblMetazoa" id="RPRC005087-PA"/>
    </source>
</evidence>
<dbReference type="OMA" id="DITDPWS"/>
<dbReference type="InParanoid" id="T1HM13"/>
<dbReference type="EnsemblMetazoa" id="RPRC005087-RA">
    <property type="protein sequence ID" value="RPRC005087-PA"/>
    <property type="gene ID" value="RPRC005087"/>
</dbReference>
<dbReference type="Pfam" id="PF14989">
    <property type="entry name" value="CCDC32"/>
    <property type="match status" value="1"/>
</dbReference>
<dbReference type="PANTHER" id="PTHR31800">
    <property type="entry name" value="COILED-COIL DOMAIN-CONTAINING PROTEIN 32"/>
    <property type="match status" value="1"/>
</dbReference>
<dbReference type="EMBL" id="ACPB03012525">
    <property type="status" value="NOT_ANNOTATED_CDS"/>
    <property type="molecule type" value="Genomic_DNA"/>
</dbReference>
<dbReference type="PANTHER" id="PTHR31800:SF1">
    <property type="entry name" value="COILED-COIL DOMAIN-CONTAINING PROTEIN 32"/>
    <property type="match status" value="1"/>
</dbReference>
<dbReference type="eggNOG" id="ENOG502SEJM">
    <property type="taxonomic scope" value="Eukaryota"/>
</dbReference>
<dbReference type="HOGENOM" id="CLU_1887429_0_0_1"/>
<dbReference type="InterPro" id="IPR028039">
    <property type="entry name" value="CCDC32"/>
</dbReference>
<organism evidence="1 2">
    <name type="scientific">Rhodnius prolixus</name>
    <name type="common">Triatomid bug</name>
    <dbReference type="NCBI Taxonomy" id="13249"/>
    <lineage>
        <taxon>Eukaryota</taxon>
        <taxon>Metazoa</taxon>
        <taxon>Ecdysozoa</taxon>
        <taxon>Arthropoda</taxon>
        <taxon>Hexapoda</taxon>
        <taxon>Insecta</taxon>
        <taxon>Pterygota</taxon>
        <taxon>Neoptera</taxon>
        <taxon>Paraneoptera</taxon>
        <taxon>Hemiptera</taxon>
        <taxon>Heteroptera</taxon>
        <taxon>Panheteroptera</taxon>
        <taxon>Cimicomorpha</taxon>
        <taxon>Reduviidae</taxon>
        <taxon>Triatominae</taxon>
        <taxon>Rhodnius</taxon>
    </lineage>
</organism>
<dbReference type="GO" id="GO:0044782">
    <property type="term" value="P:cilium organization"/>
    <property type="evidence" value="ECO:0007669"/>
    <property type="project" value="TreeGrafter"/>
</dbReference>
<accession>T1HM13</accession>
<dbReference type="AlphaFoldDB" id="T1HM13"/>
<sequence>MIKNVDPWLSENNATSSEGEALKFFEDNFVKSNTLPDSEAYISGLERKLARIKQGKPRTEKALLESLENKRKDCIVRLLTEDFSVEDSEIVNEEDIPTKWLKSYINPQQPLTVGELVELLKADFLAKSVEVSTHCEKAEK</sequence>
<dbReference type="STRING" id="13249.T1HM13"/>
<dbReference type="VEuPathDB" id="VectorBase:RPRC005087"/>
<keyword evidence="2" id="KW-1185">Reference proteome</keyword>
<evidence type="ECO:0000313" key="2">
    <source>
        <dbReference type="Proteomes" id="UP000015103"/>
    </source>
</evidence>
<dbReference type="Proteomes" id="UP000015103">
    <property type="component" value="Unassembled WGS sequence"/>
</dbReference>